<keyword evidence="4" id="KW-1185">Reference proteome</keyword>
<dbReference type="STRING" id="215250.A0A316YVT3"/>
<dbReference type="Proteomes" id="UP000245768">
    <property type="component" value="Unassembled WGS sequence"/>
</dbReference>
<name>A0A316YVT3_9BASI</name>
<evidence type="ECO:0000259" key="2">
    <source>
        <dbReference type="Pfam" id="PF02129"/>
    </source>
</evidence>
<dbReference type="InParanoid" id="A0A316YVT3"/>
<gene>
    <name evidence="3" type="ORF">FA10DRAFT_298933</name>
</gene>
<dbReference type="Pfam" id="PF02129">
    <property type="entry name" value="Peptidase_S15"/>
    <property type="match status" value="1"/>
</dbReference>
<dbReference type="RefSeq" id="XP_025380755.1">
    <property type="nucleotide sequence ID" value="XM_025524662.1"/>
</dbReference>
<reference evidence="3 4" key="1">
    <citation type="journal article" date="2018" name="Mol. Biol. Evol.">
        <title>Broad Genomic Sampling Reveals a Smut Pathogenic Ancestry of the Fungal Clade Ustilaginomycotina.</title>
        <authorList>
            <person name="Kijpornyongpan T."/>
            <person name="Mondo S.J."/>
            <person name="Barry K."/>
            <person name="Sandor L."/>
            <person name="Lee J."/>
            <person name="Lipzen A."/>
            <person name="Pangilinan J."/>
            <person name="LaButti K."/>
            <person name="Hainaut M."/>
            <person name="Henrissat B."/>
            <person name="Grigoriev I.V."/>
            <person name="Spatafora J.W."/>
            <person name="Aime M.C."/>
        </authorList>
    </citation>
    <scope>NUCLEOTIDE SEQUENCE [LARGE SCALE GENOMIC DNA]</scope>
    <source>
        <strain evidence="3 4">MCA 4198</strain>
    </source>
</reference>
<proteinExistence type="predicted"/>
<organism evidence="3 4">
    <name type="scientific">Acaromyces ingoldii</name>
    <dbReference type="NCBI Taxonomy" id="215250"/>
    <lineage>
        <taxon>Eukaryota</taxon>
        <taxon>Fungi</taxon>
        <taxon>Dikarya</taxon>
        <taxon>Basidiomycota</taxon>
        <taxon>Ustilaginomycotina</taxon>
        <taxon>Exobasidiomycetes</taxon>
        <taxon>Exobasidiales</taxon>
        <taxon>Cryptobasidiaceae</taxon>
        <taxon>Acaromyces</taxon>
    </lineage>
</organism>
<dbReference type="InterPro" id="IPR000383">
    <property type="entry name" value="Xaa-Pro-like_dom"/>
</dbReference>
<dbReference type="InterPro" id="IPR050261">
    <property type="entry name" value="FrsA_esterase"/>
</dbReference>
<dbReference type="SUPFAM" id="SSF53474">
    <property type="entry name" value="alpha/beta-Hydrolases"/>
    <property type="match status" value="1"/>
</dbReference>
<dbReference type="PANTHER" id="PTHR22946:SF9">
    <property type="entry name" value="POLYKETIDE TRANSFERASE AF380"/>
    <property type="match status" value="1"/>
</dbReference>
<dbReference type="EMBL" id="KZ819634">
    <property type="protein sequence ID" value="PWN93557.1"/>
    <property type="molecule type" value="Genomic_DNA"/>
</dbReference>
<accession>A0A316YVT3</accession>
<sequence>MSKQEVWIPSDRSDKARLHGWLFLPSGGRGGDAKRLPLVIGAHGITCLVAHGLHDYGQAFAKVGYAALMFDYAGCGESEGLPRDIIDIDAQQRDYQTVIAWAKKQARFDPEKFVLFGSSYSGGHSVVVASKDHSLAGVMVANPFSEGISSCIATLSIWTLPLLVVAHIDWLVGLLFGNRVPPIYIPITFPFDPKTGRSNVWRPGMLTSGDTAQGFYEMKQASAGQGGAGAGGADRPNRIAVRGMVQVPTFSPRAAAAGVKCPLLVVIPRGRDYLCPTRDAVQMAKNAARGRVVEVGTARSGHFSFYPGVTNDNCSQEAMEAMEAFLKELSG</sequence>
<dbReference type="InterPro" id="IPR029058">
    <property type="entry name" value="AB_hydrolase_fold"/>
</dbReference>
<dbReference type="Gene3D" id="3.40.50.1820">
    <property type="entry name" value="alpha/beta hydrolase"/>
    <property type="match status" value="1"/>
</dbReference>
<dbReference type="PANTHER" id="PTHR22946">
    <property type="entry name" value="DIENELACTONE HYDROLASE DOMAIN-CONTAINING PROTEIN-RELATED"/>
    <property type="match status" value="1"/>
</dbReference>
<evidence type="ECO:0000256" key="1">
    <source>
        <dbReference type="ARBA" id="ARBA00022801"/>
    </source>
</evidence>
<evidence type="ECO:0000313" key="4">
    <source>
        <dbReference type="Proteomes" id="UP000245768"/>
    </source>
</evidence>
<dbReference type="GO" id="GO:0016788">
    <property type="term" value="F:hydrolase activity, acting on ester bonds"/>
    <property type="evidence" value="ECO:0007669"/>
    <property type="project" value="UniProtKB-ARBA"/>
</dbReference>
<dbReference type="OrthoDB" id="2498029at2759"/>
<feature type="domain" description="Xaa-Pro dipeptidyl-peptidase-like" evidence="2">
    <location>
        <begin position="56"/>
        <end position="140"/>
    </location>
</feature>
<keyword evidence="1 3" id="KW-0378">Hydrolase</keyword>
<dbReference type="AlphaFoldDB" id="A0A316YVT3"/>
<dbReference type="GeneID" id="37046578"/>
<evidence type="ECO:0000313" key="3">
    <source>
        <dbReference type="EMBL" id="PWN93557.1"/>
    </source>
</evidence>
<protein>
    <submittedName>
        <fullName evidence="3">Alpha/beta-hydrolase</fullName>
    </submittedName>
</protein>